<sequence>MKYKCRFDPVAASEYEAAYSWYIERSIKAADNFVMAVDEAITAVCANPHRYKKSYNNLREIVLKKYPFYLIYLIDERKKLIIITSLYHNKRDPDKKHVK</sequence>
<dbReference type="OrthoDB" id="595476at2"/>
<reference evidence="2 3" key="1">
    <citation type="submission" date="2016-03" db="EMBL/GenBank/DDBJ databases">
        <title>Niastella vici sp. nov., isolated from farmland soil.</title>
        <authorList>
            <person name="Chen L."/>
            <person name="Wang D."/>
            <person name="Yang S."/>
            <person name="Wang G."/>
        </authorList>
    </citation>
    <scope>NUCLEOTIDE SEQUENCE [LARGE SCALE GENOMIC DNA]</scope>
    <source>
        <strain evidence="2 3">DJ57</strain>
    </source>
</reference>
<keyword evidence="3" id="KW-1185">Reference proteome</keyword>
<dbReference type="InterPro" id="IPR035093">
    <property type="entry name" value="RelE/ParE_toxin_dom_sf"/>
</dbReference>
<evidence type="ECO:0008006" key="4">
    <source>
        <dbReference type="Google" id="ProtNLM"/>
    </source>
</evidence>
<dbReference type="RefSeq" id="WP_081148927.1">
    <property type="nucleotide sequence ID" value="NZ_LVYD01000050.1"/>
</dbReference>
<dbReference type="AlphaFoldDB" id="A0A1V9FW32"/>
<evidence type="ECO:0000313" key="3">
    <source>
        <dbReference type="Proteomes" id="UP000192796"/>
    </source>
</evidence>
<protein>
    <recommendedName>
        <fullName evidence="4">Plasmid stabilization system</fullName>
    </recommendedName>
</protein>
<dbReference type="Pfam" id="PF05016">
    <property type="entry name" value="ParE_toxin"/>
    <property type="match status" value="1"/>
</dbReference>
<accession>A0A1V9FW32</accession>
<dbReference type="EMBL" id="LVYD01000050">
    <property type="protein sequence ID" value="OQP62508.1"/>
    <property type="molecule type" value="Genomic_DNA"/>
</dbReference>
<dbReference type="Gene3D" id="3.30.2310.20">
    <property type="entry name" value="RelE-like"/>
    <property type="match status" value="1"/>
</dbReference>
<proteinExistence type="predicted"/>
<dbReference type="InterPro" id="IPR007712">
    <property type="entry name" value="RelE/ParE_toxin"/>
</dbReference>
<dbReference type="STRING" id="1703345.A3860_27845"/>
<evidence type="ECO:0000313" key="2">
    <source>
        <dbReference type="EMBL" id="OQP62508.1"/>
    </source>
</evidence>
<evidence type="ECO:0000256" key="1">
    <source>
        <dbReference type="ARBA" id="ARBA00022649"/>
    </source>
</evidence>
<gene>
    <name evidence="2" type="ORF">A3860_27845</name>
</gene>
<name>A0A1V9FW32_9BACT</name>
<comment type="caution">
    <text evidence="2">The sequence shown here is derived from an EMBL/GenBank/DDBJ whole genome shotgun (WGS) entry which is preliminary data.</text>
</comment>
<keyword evidence="1" id="KW-1277">Toxin-antitoxin system</keyword>
<organism evidence="2 3">
    <name type="scientific">Niastella vici</name>
    <dbReference type="NCBI Taxonomy" id="1703345"/>
    <lineage>
        <taxon>Bacteria</taxon>
        <taxon>Pseudomonadati</taxon>
        <taxon>Bacteroidota</taxon>
        <taxon>Chitinophagia</taxon>
        <taxon>Chitinophagales</taxon>
        <taxon>Chitinophagaceae</taxon>
        <taxon>Niastella</taxon>
    </lineage>
</organism>
<dbReference type="Proteomes" id="UP000192796">
    <property type="component" value="Unassembled WGS sequence"/>
</dbReference>